<reference evidence="2 3" key="1">
    <citation type="submission" date="2016-10" db="EMBL/GenBank/DDBJ databases">
        <authorList>
            <person name="de Groot N.N."/>
        </authorList>
    </citation>
    <scope>NUCLEOTIDE SEQUENCE [LARGE SCALE GENOMIC DNA]</scope>
    <source>
        <strain evidence="2 3">DSM 22788</strain>
    </source>
</reference>
<keyword evidence="1" id="KW-0472">Membrane</keyword>
<feature type="transmembrane region" description="Helical" evidence="1">
    <location>
        <begin position="101"/>
        <end position="124"/>
    </location>
</feature>
<dbReference type="EMBL" id="FNKB01000001">
    <property type="protein sequence ID" value="SDQ23709.1"/>
    <property type="molecule type" value="Genomic_DNA"/>
</dbReference>
<name>A0A1H0Z8E1_9MICO</name>
<dbReference type="STRING" id="1079994.SAMN04488565_1535"/>
<evidence type="ECO:0000256" key="1">
    <source>
        <dbReference type="SAM" id="Phobius"/>
    </source>
</evidence>
<dbReference type="OrthoDB" id="4990113at2"/>
<accession>A0A1H0Z8E1</accession>
<evidence type="ECO:0008006" key="4">
    <source>
        <dbReference type="Google" id="ProtNLM"/>
    </source>
</evidence>
<feature type="transmembrane region" description="Helical" evidence="1">
    <location>
        <begin position="186"/>
        <end position="207"/>
    </location>
</feature>
<sequence>MPASQGSPLAPREFSPRRVRADAIAVLALGLVAAASVVALAIAEYLRRFVPGGVTWSVPVQPLEITATGLAVYDRDGAATPAAVAGAVGRLDVVVSDLNPVSTVCLALAIAVASLTALTVIACISRLTWSVLRGRFFTRAASRALSLATWVGAGGALGAFALWHFAANGVSAALQVRAAETGAPAWWGWYWIILFALTASGLLDIALRRAVRLERETEGLV</sequence>
<evidence type="ECO:0000313" key="3">
    <source>
        <dbReference type="Proteomes" id="UP000182690"/>
    </source>
</evidence>
<feature type="transmembrane region" description="Helical" evidence="1">
    <location>
        <begin position="21"/>
        <end position="43"/>
    </location>
</feature>
<feature type="transmembrane region" description="Helical" evidence="1">
    <location>
        <begin position="145"/>
        <end position="166"/>
    </location>
</feature>
<dbReference type="AlphaFoldDB" id="A0A1H0Z8E1"/>
<proteinExistence type="predicted"/>
<organism evidence="2 3">
    <name type="scientific">Leucobacter chromiiresistens</name>
    <dbReference type="NCBI Taxonomy" id="1079994"/>
    <lineage>
        <taxon>Bacteria</taxon>
        <taxon>Bacillati</taxon>
        <taxon>Actinomycetota</taxon>
        <taxon>Actinomycetes</taxon>
        <taxon>Micrococcales</taxon>
        <taxon>Microbacteriaceae</taxon>
        <taxon>Leucobacter</taxon>
    </lineage>
</organism>
<evidence type="ECO:0000313" key="2">
    <source>
        <dbReference type="EMBL" id="SDQ23709.1"/>
    </source>
</evidence>
<dbReference type="Proteomes" id="UP000182690">
    <property type="component" value="Unassembled WGS sequence"/>
</dbReference>
<keyword evidence="1" id="KW-0812">Transmembrane</keyword>
<dbReference type="RefSeq" id="WP_010157754.1">
    <property type="nucleotide sequence ID" value="NZ_FNKB01000001.1"/>
</dbReference>
<gene>
    <name evidence="2" type="ORF">SAMN04488565_1535</name>
</gene>
<protein>
    <recommendedName>
        <fullName evidence="4">DUF2975 domain-containing protein</fullName>
    </recommendedName>
</protein>
<keyword evidence="1" id="KW-1133">Transmembrane helix</keyword>